<reference evidence="1" key="1">
    <citation type="submission" date="2018-11" db="EMBL/GenBank/DDBJ databases">
        <authorList>
            <consortium name="Pathogen Informatics"/>
        </authorList>
    </citation>
    <scope>NUCLEOTIDE SEQUENCE</scope>
</reference>
<dbReference type="Proteomes" id="UP000784294">
    <property type="component" value="Unassembled WGS sequence"/>
</dbReference>
<organism evidence="1 2">
    <name type="scientific">Protopolystoma xenopodis</name>
    <dbReference type="NCBI Taxonomy" id="117903"/>
    <lineage>
        <taxon>Eukaryota</taxon>
        <taxon>Metazoa</taxon>
        <taxon>Spiralia</taxon>
        <taxon>Lophotrochozoa</taxon>
        <taxon>Platyhelminthes</taxon>
        <taxon>Monogenea</taxon>
        <taxon>Polyopisthocotylea</taxon>
        <taxon>Polystomatidea</taxon>
        <taxon>Polystomatidae</taxon>
        <taxon>Protopolystoma</taxon>
    </lineage>
</organism>
<dbReference type="AlphaFoldDB" id="A0A448X9A4"/>
<evidence type="ECO:0000313" key="2">
    <source>
        <dbReference type="Proteomes" id="UP000784294"/>
    </source>
</evidence>
<sequence>MAPLPFDGLGPASWACASVASRSASTSHPPNPLNSILRPLVTADGIAQALSNAFYASPRRANRRDCDYAKKSWVSRNLLFHNC</sequence>
<keyword evidence="2" id="KW-1185">Reference proteome</keyword>
<accession>A0A448X9A4</accession>
<protein>
    <submittedName>
        <fullName evidence="1">Uncharacterized protein</fullName>
    </submittedName>
</protein>
<evidence type="ECO:0000313" key="1">
    <source>
        <dbReference type="EMBL" id="VEL31256.1"/>
    </source>
</evidence>
<proteinExistence type="predicted"/>
<comment type="caution">
    <text evidence="1">The sequence shown here is derived from an EMBL/GenBank/DDBJ whole genome shotgun (WGS) entry which is preliminary data.</text>
</comment>
<name>A0A448X9A4_9PLAT</name>
<dbReference type="EMBL" id="CAAALY010120339">
    <property type="protein sequence ID" value="VEL31256.1"/>
    <property type="molecule type" value="Genomic_DNA"/>
</dbReference>
<gene>
    <name evidence="1" type="ORF">PXEA_LOCUS24696</name>
</gene>